<protein>
    <recommendedName>
        <fullName evidence="7">V-type proton ATPase subunit S1/VOA1 transmembrane domain-containing protein</fullName>
    </recommendedName>
</protein>
<keyword evidence="6" id="KW-0732">Signal</keyword>
<organism evidence="8 9">
    <name type="scientific">Henningerozyma blattae (strain ATCC 34711 / CBS 6284 / DSM 70876 / NBRC 10599 / NRRL Y-10934 / UCD 77-7)</name>
    <name type="common">Yeast</name>
    <name type="synonym">Tetrapisispora blattae</name>
    <dbReference type="NCBI Taxonomy" id="1071380"/>
    <lineage>
        <taxon>Eukaryota</taxon>
        <taxon>Fungi</taxon>
        <taxon>Dikarya</taxon>
        <taxon>Ascomycota</taxon>
        <taxon>Saccharomycotina</taxon>
        <taxon>Saccharomycetes</taxon>
        <taxon>Saccharomycetales</taxon>
        <taxon>Saccharomycetaceae</taxon>
        <taxon>Henningerozyma</taxon>
    </lineage>
</organism>
<dbReference type="Proteomes" id="UP000002866">
    <property type="component" value="Chromosome 5"/>
</dbReference>
<dbReference type="FunCoup" id="I2H415">
    <property type="interactions" value="50"/>
</dbReference>
<feature type="chain" id="PRO_5003659120" description="V-type proton ATPase subunit S1/VOA1 transmembrane domain-containing protein" evidence="6">
    <location>
        <begin position="21"/>
        <end position="265"/>
    </location>
</feature>
<reference evidence="8 9" key="1">
    <citation type="journal article" date="2011" name="Proc. Natl. Acad. Sci. U.S.A.">
        <title>Evolutionary erosion of yeast sex chromosomes by mating-type switching accidents.</title>
        <authorList>
            <person name="Gordon J.L."/>
            <person name="Armisen D."/>
            <person name="Proux-Wera E."/>
            <person name="Oheigeartaigh S.S."/>
            <person name="Byrne K.P."/>
            <person name="Wolfe K.H."/>
        </authorList>
    </citation>
    <scope>NUCLEOTIDE SEQUENCE [LARGE SCALE GENOMIC DNA]</scope>
    <source>
        <strain evidence="9">ATCC 34711 / CBS 6284 / DSM 70876 / NBRC 10599 / NRRL Y-10934 / UCD 77-7</strain>
    </source>
</reference>
<dbReference type="InterPro" id="IPR046756">
    <property type="entry name" value="VAS1/VOA1_TM"/>
</dbReference>
<evidence type="ECO:0000256" key="2">
    <source>
        <dbReference type="ARBA" id="ARBA00022692"/>
    </source>
</evidence>
<keyword evidence="9" id="KW-1185">Reference proteome</keyword>
<dbReference type="OrthoDB" id="9985059at2759"/>
<dbReference type="GO" id="GO:0065003">
    <property type="term" value="P:protein-containing complex assembly"/>
    <property type="evidence" value="ECO:0007669"/>
    <property type="project" value="EnsemblFungi"/>
</dbReference>
<dbReference type="EMBL" id="HE806320">
    <property type="protein sequence ID" value="CCH61117.1"/>
    <property type="molecule type" value="Genomic_DNA"/>
</dbReference>
<dbReference type="AlphaFoldDB" id="I2H415"/>
<dbReference type="HOGENOM" id="CLU_1050442_0_0_1"/>
<dbReference type="OMA" id="HINSKDY"/>
<evidence type="ECO:0000313" key="9">
    <source>
        <dbReference type="Proteomes" id="UP000002866"/>
    </source>
</evidence>
<accession>I2H415</accession>
<evidence type="ECO:0000256" key="6">
    <source>
        <dbReference type="SAM" id="SignalP"/>
    </source>
</evidence>
<dbReference type="RefSeq" id="XP_004180636.1">
    <property type="nucleotide sequence ID" value="XM_004180588.1"/>
</dbReference>
<dbReference type="InParanoid" id="I2H415"/>
<feature type="domain" description="V-type proton ATPase subunit S1/VOA1 transmembrane" evidence="7">
    <location>
        <begin position="218"/>
        <end position="255"/>
    </location>
</feature>
<feature type="transmembrane region" description="Helical" evidence="5">
    <location>
        <begin position="222"/>
        <end position="244"/>
    </location>
</feature>
<dbReference type="eggNOG" id="ENOG502S5C0">
    <property type="taxonomic scope" value="Eukaryota"/>
</dbReference>
<comment type="subcellular location">
    <subcellularLocation>
        <location evidence="1">Membrane</location>
        <topology evidence="1">Single-pass membrane protein</topology>
    </subcellularLocation>
</comment>
<keyword evidence="3 5" id="KW-1133">Transmembrane helix</keyword>
<evidence type="ECO:0000256" key="4">
    <source>
        <dbReference type="ARBA" id="ARBA00023136"/>
    </source>
</evidence>
<dbReference type="KEGG" id="tbl:TBLA_0E00560"/>
<proteinExistence type="predicted"/>
<name>I2H415_HENB6</name>
<keyword evidence="2 5" id="KW-0812">Transmembrane</keyword>
<dbReference type="GO" id="GO:0005789">
    <property type="term" value="C:endoplasmic reticulum membrane"/>
    <property type="evidence" value="ECO:0007669"/>
    <property type="project" value="EnsemblFungi"/>
</dbReference>
<evidence type="ECO:0000256" key="3">
    <source>
        <dbReference type="ARBA" id="ARBA00022989"/>
    </source>
</evidence>
<feature type="signal peptide" evidence="6">
    <location>
        <begin position="1"/>
        <end position="20"/>
    </location>
</feature>
<evidence type="ECO:0000256" key="1">
    <source>
        <dbReference type="ARBA" id="ARBA00004167"/>
    </source>
</evidence>
<evidence type="ECO:0000259" key="7">
    <source>
        <dbReference type="Pfam" id="PF20520"/>
    </source>
</evidence>
<gene>
    <name evidence="8" type="primary">TBLA0E00560</name>
    <name evidence="8" type="ORF">TBLA_0E00560</name>
</gene>
<dbReference type="STRING" id="1071380.I2H415"/>
<dbReference type="GO" id="GO:0000220">
    <property type="term" value="C:vacuolar proton-transporting V-type ATPase, V0 domain"/>
    <property type="evidence" value="ECO:0007669"/>
    <property type="project" value="EnsemblFungi"/>
</dbReference>
<dbReference type="GeneID" id="14496243"/>
<evidence type="ECO:0000256" key="5">
    <source>
        <dbReference type="SAM" id="Phobius"/>
    </source>
</evidence>
<sequence>MKGFFFTCYFLLYQSAFSLAEGISYASFGSEATNNKYATLDELVEHSTNEEPAVIFQFNNYDFMQNIANLHNDNHRFFKGFFSHGIGRVYKTDSSIELNENEQSNAIFSVSDISSSASELFYNYELDNKKNILINLNNVDYDFSLLDEFIESALLFVKESFENYNLVLHNANSSSHISKGTIAKSIKEAIENRVDEDSSPENDNKKKHDTDEDILSEFWTEGLLMCLMVSGLLLFVLVIALQWISSLEISYGALERKVDDLKKTN</sequence>
<evidence type="ECO:0000313" key="8">
    <source>
        <dbReference type="EMBL" id="CCH61117.1"/>
    </source>
</evidence>
<dbReference type="Pfam" id="PF20520">
    <property type="entry name" value="Ac45-VOA1_TM"/>
    <property type="match status" value="1"/>
</dbReference>
<keyword evidence="4 5" id="KW-0472">Membrane</keyword>
<dbReference type="GO" id="GO:1902600">
    <property type="term" value="P:proton transmembrane transport"/>
    <property type="evidence" value="ECO:0007669"/>
    <property type="project" value="EnsemblFungi"/>
</dbReference>